<keyword evidence="3 8" id="KW-0418">Kinase</keyword>
<dbReference type="SUPFAM" id="SSF56112">
    <property type="entry name" value="Protein kinase-like (PK-like)"/>
    <property type="match status" value="1"/>
</dbReference>
<evidence type="ECO:0000313" key="9">
    <source>
        <dbReference type="Proteomes" id="UP001235744"/>
    </source>
</evidence>
<feature type="binding site" evidence="5">
    <location>
        <position position="46"/>
    </location>
    <ligand>
        <name>ATP</name>
        <dbReference type="ChEBI" id="CHEBI:30616"/>
    </ligand>
</feature>
<feature type="domain" description="Protein kinase" evidence="7">
    <location>
        <begin position="18"/>
        <end position="284"/>
    </location>
</feature>
<dbReference type="PROSITE" id="PS50011">
    <property type="entry name" value="PROTEIN_KINASE_DOM"/>
    <property type="match status" value="1"/>
</dbReference>
<dbReference type="Pfam" id="PF00069">
    <property type="entry name" value="Pkinase"/>
    <property type="match status" value="1"/>
</dbReference>
<dbReference type="RefSeq" id="WP_306070208.1">
    <property type="nucleotide sequence ID" value="NZ_CP120988.1"/>
</dbReference>
<accession>A0ABY9IVL5</accession>
<keyword evidence="9" id="KW-1185">Reference proteome</keyword>
<dbReference type="PROSITE" id="PS00108">
    <property type="entry name" value="PROTEIN_KINASE_ST"/>
    <property type="match status" value="1"/>
</dbReference>
<evidence type="ECO:0000256" key="2">
    <source>
        <dbReference type="ARBA" id="ARBA00022741"/>
    </source>
</evidence>
<keyword evidence="1" id="KW-0808">Transferase</keyword>
<name>A0ABY9IVL5_9ACTN</name>
<evidence type="ECO:0000256" key="5">
    <source>
        <dbReference type="PROSITE-ProRule" id="PRU10141"/>
    </source>
</evidence>
<dbReference type="GO" id="GO:0016301">
    <property type="term" value="F:kinase activity"/>
    <property type="evidence" value="ECO:0007669"/>
    <property type="project" value="UniProtKB-KW"/>
</dbReference>
<dbReference type="PROSITE" id="PS00107">
    <property type="entry name" value="PROTEIN_KINASE_ATP"/>
    <property type="match status" value="1"/>
</dbReference>
<dbReference type="InterPro" id="IPR017441">
    <property type="entry name" value="Protein_kinase_ATP_BS"/>
</dbReference>
<protein>
    <submittedName>
        <fullName evidence="8">Protein kinase</fullName>
    </submittedName>
</protein>
<evidence type="ECO:0000259" key="7">
    <source>
        <dbReference type="PROSITE" id="PS50011"/>
    </source>
</evidence>
<reference evidence="8 9" key="1">
    <citation type="submission" date="2023-03" db="EMBL/GenBank/DDBJ databases">
        <title>Isolation and description of six Streptomyces strains from soil environments, able to metabolize different microbial glucans.</title>
        <authorList>
            <person name="Widen T."/>
            <person name="Larsbrink J."/>
        </authorList>
    </citation>
    <scope>NUCLEOTIDE SEQUENCE [LARGE SCALE GENOMIC DNA]</scope>
    <source>
        <strain evidence="8 9">Alt2</strain>
    </source>
</reference>
<keyword evidence="2 5" id="KW-0547">Nucleotide-binding</keyword>
<dbReference type="Pfam" id="PF10722">
    <property type="entry name" value="YbjN"/>
    <property type="match status" value="1"/>
</dbReference>
<dbReference type="InterPro" id="IPR011009">
    <property type="entry name" value="Kinase-like_dom_sf"/>
</dbReference>
<gene>
    <name evidence="8" type="ORF">P8A19_26685</name>
</gene>
<dbReference type="Gene3D" id="3.30.200.20">
    <property type="entry name" value="Phosphorylase Kinase, domain 1"/>
    <property type="match status" value="1"/>
</dbReference>
<keyword evidence="4 5" id="KW-0067">ATP-binding</keyword>
<feature type="compositionally biased region" description="Pro residues" evidence="6">
    <location>
        <begin position="308"/>
        <end position="320"/>
    </location>
</feature>
<evidence type="ECO:0000256" key="1">
    <source>
        <dbReference type="ARBA" id="ARBA00022679"/>
    </source>
</evidence>
<dbReference type="SMART" id="SM00220">
    <property type="entry name" value="S_TKc"/>
    <property type="match status" value="1"/>
</dbReference>
<dbReference type="Proteomes" id="UP001235744">
    <property type="component" value="Chromosome"/>
</dbReference>
<evidence type="ECO:0000313" key="8">
    <source>
        <dbReference type="EMBL" id="WLQ58794.1"/>
    </source>
</evidence>
<proteinExistence type="predicted"/>
<evidence type="ECO:0000256" key="3">
    <source>
        <dbReference type="ARBA" id="ARBA00022777"/>
    </source>
</evidence>
<sequence length="504" mass="53761">MGLLEALEPQDPRQVGRYKIVARLGAGGMGQVYLARSPGGRPVAVKVVRPELARDGEFRRRFAREAVAAARVNGAFTAGVVDADPDGFPAWLATVYVPGVSLGEAIAGHGPWPTQSVLALGAGLAEALEAIHAAGVVHRDLKPSNVLLAVDGPRVIDFGISVAVEASALTSTGMAIGTPGFMSPEQLTGDPVGPASDVFALGAVLTYTATGVGPFGTGASHALHFRTVYEAPNLELLSPELRPVVAACLDKQPDRRPTVATLLDRLATAGGSEGADAVAATPLLTEPGWMPAPVAQLVREHTSTSMPHTPPTPPPPPETPPSATTQTAPGIQRPVVHQDRNEGIAAPTLISPFAGQPVPQVTGPTGPVVPDQDLVRRLLDDMEVNYTVDEEGDLTAPWAEFRTYFMFRGEDDQQVFSVRTFYDRPHRIDDKPQLLETIAEWNRRTLWPKVYSQTFDDGSVRLVGETQMLVSTGVSLEHFVSSTVSWIRAAVEFDDWLVERLGLA</sequence>
<dbReference type="InterPro" id="IPR000719">
    <property type="entry name" value="Prot_kinase_dom"/>
</dbReference>
<organism evidence="8 9">
    <name type="scientific">Streptomyces poriferorum</name>
    <dbReference type="NCBI Taxonomy" id="2798799"/>
    <lineage>
        <taxon>Bacteria</taxon>
        <taxon>Bacillati</taxon>
        <taxon>Actinomycetota</taxon>
        <taxon>Actinomycetes</taxon>
        <taxon>Kitasatosporales</taxon>
        <taxon>Streptomycetaceae</taxon>
        <taxon>Streptomyces</taxon>
    </lineage>
</organism>
<dbReference type="PANTHER" id="PTHR43289">
    <property type="entry name" value="MITOGEN-ACTIVATED PROTEIN KINASE KINASE KINASE 20-RELATED"/>
    <property type="match status" value="1"/>
</dbReference>
<dbReference type="CDD" id="cd14014">
    <property type="entry name" value="STKc_PknB_like"/>
    <property type="match status" value="1"/>
</dbReference>
<evidence type="ECO:0000256" key="4">
    <source>
        <dbReference type="ARBA" id="ARBA00022840"/>
    </source>
</evidence>
<feature type="region of interest" description="Disordered" evidence="6">
    <location>
        <begin position="301"/>
        <end position="328"/>
    </location>
</feature>
<dbReference type="EMBL" id="CP120988">
    <property type="protein sequence ID" value="WLQ58794.1"/>
    <property type="molecule type" value="Genomic_DNA"/>
</dbReference>
<dbReference type="PANTHER" id="PTHR43289:SF34">
    <property type="entry name" value="SERINE_THREONINE-PROTEIN KINASE YBDM-RELATED"/>
    <property type="match status" value="1"/>
</dbReference>
<dbReference type="Gene3D" id="1.10.510.10">
    <property type="entry name" value="Transferase(Phosphotransferase) domain 1"/>
    <property type="match status" value="1"/>
</dbReference>
<dbReference type="InterPro" id="IPR019660">
    <property type="entry name" value="Put_sensory_transdc_reg_YbjN"/>
</dbReference>
<dbReference type="InterPro" id="IPR008271">
    <property type="entry name" value="Ser/Thr_kinase_AS"/>
</dbReference>
<evidence type="ECO:0000256" key="6">
    <source>
        <dbReference type="SAM" id="MobiDB-lite"/>
    </source>
</evidence>